<dbReference type="Proteomes" id="UP001498398">
    <property type="component" value="Unassembled WGS sequence"/>
</dbReference>
<feature type="compositionally biased region" description="Basic and acidic residues" evidence="3">
    <location>
        <begin position="898"/>
        <end position="907"/>
    </location>
</feature>
<evidence type="ECO:0000256" key="1">
    <source>
        <dbReference type="ARBA" id="ARBA00023054"/>
    </source>
</evidence>
<feature type="compositionally biased region" description="Pro residues" evidence="3">
    <location>
        <begin position="605"/>
        <end position="625"/>
    </location>
</feature>
<comment type="caution">
    <text evidence="5">The sequence shown here is derived from an EMBL/GenBank/DDBJ whole genome shotgun (WGS) entry which is preliminary data.</text>
</comment>
<feature type="coiled-coil region" evidence="2">
    <location>
        <begin position="136"/>
        <end position="220"/>
    </location>
</feature>
<dbReference type="PANTHER" id="PTHR14430:SF0">
    <property type="entry name" value="SEC2P DOMAIN-CONTAINING PROTEIN"/>
    <property type="match status" value="1"/>
</dbReference>
<dbReference type="Pfam" id="PF06428">
    <property type="entry name" value="Sec2p"/>
    <property type="match status" value="1"/>
</dbReference>
<evidence type="ECO:0000256" key="2">
    <source>
        <dbReference type="SAM" id="Coils"/>
    </source>
</evidence>
<evidence type="ECO:0000313" key="6">
    <source>
        <dbReference type="Proteomes" id="UP001498398"/>
    </source>
</evidence>
<feature type="region of interest" description="Disordered" evidence="3">
    <location>
        <begin position="1"/>
        <end position="37"/>
    </location>
</feature>
<dbReference type="Gene3D" id="6.10.140.910">
    <property type="match status" value="1"/>
</dbReference>
<reference evidence="5 6" key="1">
    <citation type="submission" date="2024-01" db="EMBL/GenBank/DDBJ databases">
        <title>A draft genome for the cacao thread blight pathogen Marasmiellus scandens.</title>
        <authorList>
            <person name="Baruah I.K."/>
            <person name="Leung J."/>
            <person name="Bukari Y."/>
            <person name="Amoako-Attah I."/>
            <person name="Meinhardt L.W."/>
            <person name="Bailey B.A."/>
            <person name="Cohen S.P."/>
        </authorList>
    </citation>
    <scope>NUCLEOTIDE SEQUENCE [LARGE SCALE GENOMIC DNA]</scope>
    <source>
        <strain evidence="5 6">GH-19</strain>
    </source>
</reference>
<feature type="compositionally biased region" description="Low complexity" evidence="3">
    <location>
        <begin position="833"/>
        <end position="845"/>
    </location>
</feature>
<dbReference type="EMBL" id="JBANRG010000010">
    <property type="protein sequence ID" value="KAK7462693.1"/>
    <property type="molecule type" value="Genomic_DNA"/>
</dbReference>
<accession>A0ABR1JNN7</accession>
<dbReference type="InterPro" id="IPR040351">
    <property type="entry name" value="RAB3IL/RAB3IP/Sec2"/>
</dbReference>
<feature type="compositionally biased region" description="Low complexity" evidence="3">
    <location>
        <begin position="805"/>
        <end position="815"/>
    </location>
</feature>
<evidence type="ECO:0000313" key="5">
    <source>
        <dbReference type="EMBL" id="KAK7462693.1"/>
    </source>
</evidence>
<feature type="compositionally biased region" description="Pro residues" evidence="3">
    <location>
        <begin position="581"/>
        <end position="595"/>
    </location>
</feature>
<name>A0ABR1JNN7_9AGAR</name>
<feature type="region of interest" description="Disordered" evidence="3">
    <location>
        <begin position="455"/>
        <end position="480"/>
    </location>
</feature>
<feature type="compositionally biased region" description="Basic and acidic residues" evidence="3">
    <location>
        <begin position="816"/>
        <end position="832"/>
    </location>
</feature>
<evidence type="ECO:0000256" key="3">
    <source>
        <dbReference type="SAM" id="MobiDB-lite"/>
    </source>
</evidence>
<feature type="compositionally biased region" description="Low complexity" evidence="3">
    <location>
        <begin position="651"/>
        <end position="668"/>
    </location>
</feature>
<organism evidence="5 6">
    <name type="scientific">Marasmiellus scandens</name>
    <dbReference type="NCBI Taxonomy" id="2682957"/>
    <lineage>
        <taxon>Eukaryota</taxon>
        <taxon>Fungi</taxon>
        <taxon>Dikarya</taxon>
        <taxon>Basidiomycota</taxon>
        <taxon>Agaricomycotina</taxon>
        <taxon>Agaricomycetes</taxon>
        <taxon>Agaricomycetidae</taxon>
        <taxon>Agaricales</taxon>
        <taxon>Marasmiineae</taxon>
        <taxon>Omphalotaceae</taxon>
        <taxon>Marasmiellus</taxon>
    </lineage>
</organism>
<feature type="region of interest" description="Disordered" evidence="3">
    <location>
        <begin position="361"/>
        <end position="414"/>
    </location>
</feature>
<feature type="compositionally biased region" description="Low complexity" evidence="3">
    <location>
        <begin position="470"/>
        <end position="480"/>
    </location>
</feature>
<feature type="compositionally biased region" description="Basic and acidic residues" evidence="3">
    <location>
        <begin position="1"/>
        <end position="19"/>
    </location>
</feature>
<dbReference type="PANTHER" id="PTHR14430">
    <property type="entry name" value="RABIN3-RELATED"/>
    <property type="match status" value="1"/>
</dbReference>
<dbReference type="InterPro" id="IPR009449">
    <property type="entry name" value="Sec2_N"/>
</dbReference>
<evidence type="ECO:0000259" key="4">
    <source>
        <dbReference type="Pfam" id="PF06428"/>
    </source>
</evidence>
<sequence length="950" mass="100725">MAQADHDEHVNSDEQKPHVNGDSGSVKGHHVNGSESEDPQTMLIASLRGQIQDLFTQVSQLNGKLVKSYDRVSDLEDDLHVASANLRQSTLKVSQLELERTQHLSALNTGLLVEKSQVTSELTRLMEKATEEAAQRGQAESARAAIEKDLDDLSANLFDQANTMVAEARYGKFLSEEKLRSAEEALKGAEEAVTMMQQQMQVLQGEKEEAEKSMLEMNATMGKGKWVERQDVGPSTRSVRLLSSHTPYQEFLLFIAHLRSLHPASPQSPAMATLLPLPFLARLMTEDSDPTIRLDLAPALNWLSRRSVLSAIHNGQLTIEPMTASTLLQESIASPTSIPGLNNNSSVVSCALCGVPIFPSSESSNTPNSRPPVHPAIAPNGNSWSTSIFKRQRAMSTASRPPSPPPRSRSRPPAAHIQQVYIFRVSGTGVTTYPSLPNISTSSFTPPSFASNIAASSSFPSQPPSHPTHHSTNSSSQSSTIYPLCSNGWCLTRLRATCSLWAFVRNGIVEKVWEEEVPNLPSPATPSANGNDKPPVPPRRRGLWGMATALGERAASWSDSDKDKGKKMSVSAPPTPEKRLPPAPVAPTPRPPPVHPAVSAVSNPAPVPSNPEPPIKAPSTPPPLPKRNEGRNRGTPTTPTAKMLNGDSMFPSPTETAAVAPAAVVAKPPSSPTRVPLPESRPGTPSTPVIGSTAAVPPAVPSRTASPAPGAPPPLPRRAAGRRPTSMLASKVESSVDEDEKDAAREGEAPAPAPVEGSSAEVAKDSVSAPAEGSGATSGEATSSEVAGATEEDGAKKADADDAENAVAASSSGEGEPPKSEESTAEPAKTEEAPASAADPEAPAAQTGETAKDSTLVFDAGDHHDDEAAAVAPPSEEESGTEKEVSETVVSTLVNGDIKSEPNRASEEREDESSEVYIGDATWEERTWKEVIRLKEVMFWARVGGIKVDE</sequence>
<dbReference type="SUPFAM" id="SSF144284">
    <property type="entry name" value="Sec2 N-terminal region"/>
    <property type="match status" value="1"/>
</dbReference>
<feature type="compositionally biased region" description="Low complexity" evidence="3">
    <location>
        <begin position="771"/>
        <end position="785"/>
    </location>
</feature>
<gene>
    <name evidence="5" type="ORF">VKT23_007281</name>
</gene>
<proteinExistence type="predicted"/>
<feature type="domain" description="GDP/GTP exchange factor Sec2 N-terminal" evidence="4">
    <location>
        <begin position="73"/>
        <end position="203"/>
    </location>
</feature>
<keyword evidence="1 2" id="KW-0175">Coiled coil</keyword>
<keyword evidence="6" id="KW-1185">Reference proteome</keyword>
<dbReference type="CDD" id="cd21044">
    <property type="entry name" value="Rab11BD_RAB3IP_like"/>
    <property type="match status" value="1"/>
</dbReference>
<feature type="region of interest" description="Disordered" evidence="3">
    <location>
        <begin position="519"/>
        <end position="915"/>
    </location>
</feature>
<protein>
    <recommendedName>
        <fullName evidence="4">GDP/GTP exchange factor Sec2 N-terminal domain-containing protein</fullName>
    </recommendedName>
</protein>
<feature type="compositionally biased region" description="Polar residues" evidence="3">
    <location>
        <begin position="380"/>
        <end position="398"/>
    </location>
</feature>